<dbReference type="GO" id="GO:0006364">
    <property type="term" value="P:rRNA processing"/>
    <property type="evidence" value="ECO:0007669"/>
    <property type="project" value="UniProtKB-KW"/>
</dbReference>
<protein>
    <submittedName>
        <fullName evidence="9">U3 snoRNP protein</fullName>
    </submittedName>
</protein>
<comment type="caution">
    <text evidence="9">The sequence shown here is derived from an EMBL/GenBank/DDBJ whole genome shotgun (WGS) entry which is preliminary data.</text>
</comment>
<reference evidence="9" key="1">
    <citation type="submission" date="2022-07" db="EMBL/GenBank/DDBJ databases">
        <title>Phylogenomic reconstructions and comparative analyses of Kickxellomycotina fungi.</title>
        <authorList>
            <person name="Reynolds N.K."/>
            <person name="Stajich J.E."/>
            <person name="Barry K."/>
            <person name="Grigoriev I.V."/>
            <person name="Crous P."/>
            <person name="Smith M.E."/>
        </authorList>
    </citation>
    <scope>NUCLEOTIDE SEQUENCE</scope>
    <source>
        <strain evidence="9">BCRC 34381</strain>
    </source>
</reference>
<evidence type="ECO:0000256" key="5">
    <source>
        <dbReference type="ARBA" id="ARBA00023242"/>
    </source>
</evidence>
<keyword evidence="3 7" id="KW-0853">WD repeat</keyword>
<dbReference type="GO" id="GO:0032040">
    <property type="term" value="C:small-subunit processome"/>
    <property type="evidence" value="ECO:0007669"/>
    <property type="project" value="TreeGrafter"/>
</dbReference>
<dbReference type="OrthoDB" id="1935146at2759"/>
<dbReference type="PANTHER" id="PTHR18359:SF0">
    <property type="entry name" value="U3 SMALL NUCLEOLAR RNA-ASSOCIATED PROTEIN 18 HOMOLOG"/>
    <property type="match status" value="1"/>
</dbReference>
<dbReference type="GO" id="GO:0034388">
    <property type="term" value="C:Pwp2p-containing subcomplex of 90S preribosome"/>
    <property type="evidence" value="ECO:0007669"/>
    <property type="project" value="TreeGrafter"/>
</dbReference>
<evidence type="ECO:0000256" key="8">
    <source>
        <dbReference type="SAM" id="MobiDB-lite"/>
    </source>
</evidence>
<keyword evidence="5" id="KW-0539">Nucleus</keyword>
<dbReference type="SMART" id="SM00320">
    <property type="entry name" value="WD40"/>
    <property type="match status" value="4"/>
</dbReference>
<dbReference type="EMBL" id="JANBOI010000250">
    <property type="protein sequence ID" value="KAJ1732183.1"/>
    <property type="molecule type" value="Genomic_DNA"/>
</dbReference>
<evidence type="ECO:0000313" key="10">
    <source>
        <dbReference type="Proteomes" id="UP001143981"/>
    </source>
</evidence>
<feature type="region of interest" description="Disordered" evidence="8">
    <location>
        <begin position="1"/>
        <end position="153"/>
    </location>
</feature>
<dbReference type="InterPro" id="IPR001680">
    <property type="entry name" value="WD40_rpt"/>
</dbReference>
<dbReference type="Gene3D" id="2.130.10.10">
    <property type="entry name" value="YVTN repeat-like/Quinoprotein amine dehydrogenase"/>
    <property type="match status" value="1"/>
</dbReference>
<proteinExistence type="inferred from homology"/>
<dbReference type="Proteomes" id="UP001143981">
    <property type="component" value="Unassembled WGS sequence"/>
</dbReference>
<dbReference type="InterPro" id="IPR045161">
    <property type="entry name" value="Utp18"/>
</dbReference>
<comment type="similarity">
    <text evidence="6">Belongs to the WD repeat UTP18 family.</text>
</comment>
<comment type="subcellular location">
    <subcellularLocation>
        <location evidence="1">Nucleus</location>
        <location evidence="1">Nucleolus</location>
    </subcellularLocation>
</comment>
<organism evidence="9 10">
    <name type="scientific">Coemansia biformis</name>
    <dbReference type="NCBI Taxonomy" id="1286918"/>
    <lineage>
        <taxon>Eukaryota</taxon>
        <taxon>Fungi</taxon>
        <taxon>Fungi incertae sedis</taxon>
        <taxon>Zoopagomycota</taxon>
        <taxon>Kickxellomycotina</taxon>
        <taxon>Kickxellomycetes</taxon>
        <taxon>Kickxellales</taxon>
        <taxon>Kickxellaceae</taxon>
        <taxon>Coemansia</taxon>
    </lineage>
</organism>
<evidence type="ECO:0000313" key="9">
    <source>
        <dbReference type="EMBL" id="KAJ1732183.1"/>
    </source>
</evidence>
<evidence type="ECO:0000256" key="4">
    <source>
        <dbReference type="ARBA" id="ARBA00022737"/>
    </source>
</evidence>
<evidence type="ECO:0000256" key="2">
    <source>
        <dbReference type="ARBA" id="ARBA00022552"/>
    </source>
</evidence>
<sequence>MGSAAARGRRQEKRSAPQASGGEPGGPVQQQQQQDSKRPRVEHKTQAEADLERLVFGGGDAGLGGELDRVLGEGDAVPEQSDSGEGSLGSAESEDEESGGSDEEDGDASLFFMDTERDAPLGFAGHDGAHEESGSDEEQDGAEAAKPAAAWTDDDMENATVELKKKSRTRKLRVEEEEDEVAGDVYEQRLRQQFEKINPAPQWAAEAEAAAAAAAATAGDVQRVGHDLLQTSASLVSRTHALLPATTLAITRVRNANHAAESQSVVQNIQFHPTAAVLLTAGFDKTLRLFEVDGKENQKIQSIYFKDMPITTAQFIRGGQEIIVSGRRKWYYSVDVERAAVTRVGGIAGHPNINSLEFMRTSTAGDRLAFMSNSGQIHLVSARTKQFIHTLPMNGAVRDVAFTADGNYLWSVGLDNEVYQWDLRQNRCLSRWHDPTTFRPTCLGISRDGSYYASGDNAGVVNLYDTRTMRAGNDNDASAFFTVKPFKAISNLTTSVLGCKFNHNSEILGIYSHKKADQLKLVHLPTGTVFANWPSVSSHLGQVQCIDFSPQSGFMAVGNDGGKALLYRLQHYPSY</sequence>
<dbReference type="SUPFAM" id="SSF50978">
    <property type="entry name" value="WD40 repeat-like"/>
    <property type="match status" value="1"/>
</dbReference>
<dbReference type="InterPro" id="IPR015943">
    <property type="entry name" value="WD40/YVTN_repeat-like_dom_sf"/>
</dbReference>
<feature type="repeat" description="WD" evidence="7">
    <location>
        <begin position="390"/>
        <end position="431"/>
    </location>
</feature>
<keyword evidence="4" id="KW-0677">Repeat</keyword>
<dbReference type="PANTHER" id="PTHR18359">
    <property type="entry name" value="WD-REPEAT PROTEIN-RELATED"/>
    <property type="match status" value="1"/>
</dbReference>
<dbReference type="Pfam" id="PF00400">
    <property type="entry name" value="WD40"/>
    <property type="match status" value="2"/>
</dbReference>
<evidence type="ECO:0000256" key="3">
    <source>
        <dbReference type="ARBA" id="ARBA00022574"/>
    </source>
</evidence>
<dbReference type="AlphaFoldDB" id="A0A9W8CZX3"/>
<gene>
    <name evidence="9" type="primary">UTP18</name>
    <name evidence="9" type="ORF">LPJ61_002169</name>
</gene>
<feature type="compositionally biased region" description="Basic and acidic residues" evidence="8">
    <location>
        <begin position="35"/>
        <end position="53"/>
    </location>
</feature>
<name>A0A9W8CZX3_9FUNG</name>
<evidence type="ECO:0000256" key="6">
    <source>
        <dbReference type="ARBA" id="ARBA00025767"/>
    </source>
</evidence>
<feature type="compositionally biased region" description="Low complexity" evidence="8">
    <location>
        <begin position="81"/>
        <end position="91"/>
    </location>
</feature>
<dbReference type="InterPro" id="IPR036322">
    <property type="entry name" value="WD40_repeat_dom_sf"/>
</dbReference>
<evidence type="ECO:0000256" key="1">
    <source>
        <dbReference type="ARBA" id="ARBA00004604"/>
    </source>
</evidence>
<feature type="compositionally biased region" description="Acidic residues" evidence="8">
    <location>
        <begin position="92"/>
        <end position="107"/>
    </location>
</feature>
<dbReference type="PROSITE" id="PS50082">
    <property type="entry name" value="WD_REPEATS_2"/>
    <property type="match status" value="1"/>
</dbReference>
<keyword evidence="2" id="KW-0698">rRNA processing</keyword>
<accession>A0A9W8CZX3</accession>
<feature type="compositionally biased region" description="Gly residues" evidence="8">
    <location>
        <begin position="56"/>
        <end position="65"/>
    </location>
</feature>
<keyword evidence="10" id="KW-1185">Reference proteome</keyword>
<evidence type="ECO:0000256" key="7">
    <source>
        <dbReference type="PROSITE-ProRule" id="PRU00221"/>
    </source>
</evidence>